<keyword evidence="3" id="KW-1185">Reference proteome</keyword>
<comment type="caution">
    <text evidence="2">The sequence shown here is derived from an EMBL/GenBank/DDBJ whole genome shotgun (WGS) entry which is preliminary data.</text>
</comment>
<name>A0A369B8G1_9FIRM</name>
<evidence type="ECO:0000313" key="3">
    <source>
        <dbReference type="Proteomes" id="UP000253034"/>
    </source>
</evidence>
<keyword evidence="1" id="KW-1133">Transmembrane helix</keyword>
<feature type="transmembrane region" description="Helical" evidence="1">
    <location>
        <begin position="79"/>
        <end position="97"/>
    </location>
</feature>
<gene>
    <name evidence="2" type="ORF">DFR58_10963</name>
</gene>
<evidence type="ECO:0000313" key="2">
    <source>
        <dbReference type="EMBL" id="RCX16836.1"/>
    </source>
</evidence>
<dbReference type="EMBL" id="QPJT01000009">
    <property type="protein sequence ID" value="RCX16836.1"/>
    <property type="molecule type" value="Genomic_DNA"/>
</dbReference>
<keyword evidence="1" id="KW-0812">Transmembrane</keyword>
<evidence type="ECO:0000256" key="1">
    <source>
        <dbReference type="SAM" id="Phobius"/>
    </source>
</evidence>
<feature type="transmembrane region" description="Helical" evidence="1">
    <location>
        <begin position="22"/>
        <end position="40"/>
    </location>
</feature>
<feature type="transmembrane region" description="Helical" evidence="1">
    <location>
        <begin position="52"/>
        <end position="73"/>
    </location>
</feature>
<organism evidence="2 3">
    <name type="scientific">Anaerobacterium chartisolvens</name>
    <dbReference type="NCBI Taxonomy" id="1297424"/>
    <lineage>
        <taxon>Bacteria</taxon>
        <taxon>Bacillati</taxon>
        <taxon>Bacillota</taxon>
        <taxon>Clostridia</taxon>
        <taxon>Eubacteriales</taxon>
        <taxon>Oscillospiraceae</taxon>
        <taxon>Anaerobacterium</taxon>
    </lineage>
</organism>
<keyword evidence="1" id="KW-0472">Membrane</keyword>
<dbReference type="Proteomes" id="UP000253034">
    <property type="component" value="Unassembled WGS sequence"/>
</dbReference>
<proteinExistence type="predicted"/>
<sequence>MLALFRTAIRPLTKSIVDFTKLALALFTAALVSIADILFYEKQVFIKSAIECICPGIYTALIIFAGILSLFLLCITINIYLILEIIFLFSTLILILFQNIKIPFKSV</sequence>
<dbReference type="AlphaFoldDB" id="A0A369B8G1"/>
<accession>A0A369B8G1</accession>
<protein>
    <submittedName>
        <fullName evidence="2">Uncharacterized protein</fullName>
    </submittedName>
</protein>
<reference evidence="2 3" key="1">
    <citation type="submission" date="2018-07" db="EMBL/GenBank/DDBJ databases">
        <title>Genomic Encyclopedia of Type Strains, Phase IV (KMG-IV): sequencing the most valuable type-strain genomes for metagenomic binning, comparative biology and taxonomic classification.</title>
        <authorList>
            <person name="Goeker M."/>
        </authorList>
    </citation>
    <scope>NUCLEOTIDE SEQUENCE [LARGE SCALE GENOMIC DNA]</scope>
    <source>
        <strain evidence="2 3">DSM 27016</strain>
    </source>
</reference>